<reference evidence="1" key="1">
    <citation type="submission" date="2018-02" db="EMBL/GenBank/DDBJ databases">
        <authorList>
            <person name="Kim S.-K."/>
            <person name="Jung H.-I."/>
            <person name="Lee S.-W."/>
        </authorList>
    </citation>
    <scope>NUCLEOTIDE SEQUENCE</scope>
    <source>
        <strain evidence="1">SK3146</strain>
    </source>
</reference>
<dbReference type="InterPro" id="IPR023214">
    <property type="entry name" value="HAD_sf"/>
</dbReference>
<reference evidence="1" key="2">
    <citation type="journal article" date="2021" name="J Anim Sci Technol">
        <title>Complete genome sequence of Paenibacillus konkukensis sp. nov. SK3146 as a potential probiotic strain.</title>
        <authorList>
            <person name="Jung H.I."/>
            <person name="Park S."/>
            <person name="Niu K.M."/>
            <person name="Lee S.W."/>
            <person name="Kothari D."/>
            <person name="Yi K.J."/>
            <person name="Kim S.K."/>
        </authorList>
    </citation>
    <scope>NUCLEOTIDE SEQUENCE</scope>
    <source>
        <strain evidence="1">SK3146</strain>
    </source>
</reference>
<protein>
    <submittedName>
        <fullName evidence="1">Sugar phosphatase YidA</fullName>
        <ecNumber evidence="1">3.1.3.23</ecNumber>
    </submittedName>
</protein>
<dbReference type="PANTHER" id="PTHR10000:SF8">
    <property type="entry name" value="HAD SUPERFAMILY HYDROLASE-LIKE, TYPE 3"/>
    <property type="match status" value="1"/>
</dbReference>
<dbReference type="CDD" id="cd07516">
    <property type="entry name" value="HAD_Pase"/>
    <property type="match status" value="1"/>
</dbReference>
<dbReference type="GO" id="GO:0050308">
    <property type="term" value="F:sugar-phosphatase activity"/>
    <property type="evidence" value="ECO:0007669"/>
    <property type="project" value="UniProtKB-EC"/>
</dbReference>
<proteinExistence type="predicted"/>
<dbReference type="EC" id="3.1.3.23" evidence="1"/>
<dbReference type="SFLD" id="SFLDS00003">
    <property type="entry name" value="Haloacid_Dehalogenase"/>
    <property type="match status" value="1"/>
</dbReference>
<accession>A0ABY4RXP4</accession>
<dbReference type="SFLD" id="SFLDG01140">
    <property type="entry name" value="C2.B:_Phosphomannomutase_and_P"/>
    <property type="match status" value="1"/>
</dbReference>
<dbReference type="Proteomes" id="UP001057134">
    <property type="component" value="Chromosome"/>
</dbReference>
<dbReference type="Gene3D" id="3.30.1240.10">
    <property type="match status" value="1"/>
</dbReference>
<keyword evidence="1" id="KW-0378">Hydrolase</keyword>
<organism evidence="1 2">
    <name type="scientific">Paenibacillus konkukensis</name>
    <dbReference type="NCBI Taxonomy" id="2020716"/>
    <lineage>
        <taxon>Bacteria</taxon>
        <taxon>Bacillati</taxon>
        <taxon>Bacillota</taxon>
        <taxon>Bacilli</taxon>
        <taxon>Bacillales</taxon>
        <taxon>Paenibacillaceae</taxon>
        <taxon>Paenibacillus</taxon>
    </lineage>
</organism>
<dbReference type="PANTHER" id="PTHR10000">
    <property type="entry name" value="PHOSPHOSERINE PHOSPHATASE"/>
    <property type="match status" value="1"/>
</dbReference>
<dbReference type="Pfam" id="PF08282">
    <property type="entry name" value="Hydrolase_3"/>
    <property type="match status" value="1"/>
</dbReference>
<dbReference type="EMBL" id="CP027059">
    <property type="protein sequence ID" value="UQZ87165.1"/>
    <property type="molecule type" value="Genomic_DNA"/>
</dbReference>
<gene>
    <name evidence="1" type="primary">yidA_4</name>
    <name evidence="1" type="ORF">SK3146_06462</name>
</gene>
<dbReference type="InterPro" id="IPR000150">
    <property type="entry name" value="Cof"/>
</dbReference>
<dbReference type="SUPFAM" id="SSF56784">
    <property type="entry name" value="HAD-like"/>
    <property type="match status" value="1"/>
</dbReference>
<dbReference type="InterPro" id="IPR006379">
    <property type="entry name" value="HAD-SF_hydro_IIB"/>
</dbReference>
<dbReference type="InterPro" id="IPR036412">
    <property type="entry name" value="HAD-like_sf"/>
</dbReference>
<dbReference type="NCBIfam" id="TIGR01484">
    <property type="entry name" value="HAD-SF-IIB"/>
    <property type="match status" value="1"/>
</dbReference>
<evidence type="ECO:0000313" key="1">
    <source>
        <dbReference type="EMBL" id="UQZ87165.1"/>
    </source>
</evidence>
<evidence type="ECO:0000313" key="2">
    <source>
        <dbReference type="Proteomes" id="UP001057134"/>
    </source>
</evidence>
<dbReference type="NCBIfam" id="TIGR00099">
    <property type="entry name" value="Cof-subfamily"/>
    <property type="match status" value="1"/>
</dbReference>
<dbReference type="Gene3D" id="3.40.50.1000">
    <property type="entry name" value="HAD superfamily/HAD-like"/>
    <property type="match status" value="1"/>
</dbReference>
<sequence>MMSGCIIMEGWSSALTVGRVRRGEETMNKRFAGYMLVTDMDGTLLNSGKMISPENKRAIERFVEQGGMFTLATGRIAGSVRRFADVLPLTAPAILYNGAMMYDFANNEVVWQRTLPEAARRALQQVMDRFPGLGVEIYCGSEPYYLRENEVTDHHRSMENFKRPATESMELLPEPWIKVLLAWNPAKLDEVEAFTEQFKEKLTWVRSDDKYLEILPENATKGHALEELMAAKGIERAKCIAMGDHLNDLEMLRRAGVGIAVANAHASLTDVCDRTCKHHDDHAVADVIEWLEREAN</sequence>
<name>A0ABY4RXP4_9BACL</name>
<keyword evidence="2" id="KW-1185">Reference proteome</keyword>